<dbReference type="InterPro" id="IPR019734">
    <property type="entry name" value="TPR_rpt"/>
</dbReference>
<keyword evidence="1" id="KW-0802">TPR repeat</keyword>
<dbReference type="SUPFAM" id="SSF48452">
    <property type="entry name" value="TPR-like"/>
    <property type="match status" value="2"/>
</dbReference>
<dbReference type="Gene3D" id="1.25.40.10">
    <property type="entry name" value="Tetratricopeptide repeat domain"/>
    <property type="match status" value="2"/>
</dbReference>
<dbReference type="AlphaFoldDB" id="A0A345BVB8"/>
<dbReference type="PANTHER" id="PTHR12558:SF13">
    <property type="entry name" value="CELL DIVISION CYCLE PROTEIN 27 HOMOLOG"/>
    <property type="match status" value="1"/>
</dbReference>
<dbReference type="Pfam" id="PF14559">
    <property type="entry name" value="TPR_19"/>
    <property type="match status" value="2"/>
</dbReference>
<dbReference type="PANTHER" id="PTHR12558">
    <property type="entry name" value="CELL DIVISION CYCLE 16,23,27"/>
    <property type="match status" value="1"/>
</dbReference>
<reference evidence="2 3" key="1">
    <citation type="journal article" date="2018" name="J. Microbiol.">
        <title>Salicibibacter kimchii gen. nov., sp. nov., a moderately halophilic and alkalitolerant bacterium in the family Bacillaceae, isolated from kimchi.</title>
        <authorList>
            <person name="Jang J.Y."/>
            <person name="Oh Y.J."/>
            <person name="Lim S.K."/>
            <person name="Park H.K."/>
            <person name="Lee C."/>
            <person name="Kim J.Y."/>
            <person name="Lee M.A."/>
            <person name="Choi H.J."/>
        </authorList>
    </citation>
    <scope>NUCLEOTIDE SEQUENCE [LARGE SCALE GENOMIC DNA]</scope>
    <source>
        <strain evidence="2 3">NKC1-1</strain>
    </source>
</reference>
<feature type="repeat" description="TPR" evidence="1">
    <location>
        <begin position="272"/>
        <end position="305"/>
    </location>
</feature>
<gene>
    <name evidence="2" type="ORF">DT065_01935</name>
</gene>
<keyword evidence="3" id="KW-1185">Reference proteome</keyword>
<dbReference type="Pfam" id="PF13181">
    <property type="entry name" value="TPR_8"/>
    <property type="match status" value="1"/>
</dbReference>
<evidence type="ECO:0000313" key="3">
    <source>
        <dbReference type="Proteomes" id="UP000252100"/>
    </source>
</evidence>
<protein>
    <submittedName>
        <fullName evidence="2">Uncharacterized protein</fullName>
    </submittedName>
</protein>
<dbReference type="RefSeq" id="WP_114370392.1">
    <property type="nucleotide sequence ID" value="NZ_CP031092.1"/>
</dbReference>
<dbReference type="KEGG" id="rue:DT065_01935"/>
<dbReference type="PROSITE" id="PS50005">
    <property type="entry name" value="TPR"/>
    <property type="match status" value="2"/>
</dbReference>
<dbReference type="OrthoDB" id="2080803at2"/>
<dbReference type="SMART" id="SM00028">
    <property type="entry name" value="TPR"/>
    <property type="match status" value="7"/>
</dbReference>
<organism evidence="2 3">
    <name type="scientific">Salicibibacter kimchii</name>
    <dbReference type="NCBI Taxonomy" id="2099786"/>
    <lineage>
        <taxon>Bacteria</taxon>
        <taxon>Bacillati</taxon>
        <taxon>Bacillota</taxon>
        <taxon>Bacilli</taxon>
        <taxon>Bacillales</taxon>
        <taxon>Bacillaceae</taxon>
        <taxon>Salicibibacter</taxon>
    </lineage>
</organism>
<evidence type="ECO:0000256" key="1">
    <source>
        <dbReference type="PROSITE-ProRule" id="PRU00339"/>
    </source>
</evidence>
<proteinExistence type="predicted"/>
<accession>A0A345BVB8</accession>
<dbReference type="Proteomes" id="UP000252100">
    <property type="component" value="Chromosome"/>
</dbReference>
<evidence type="ECO:0000313" key="2">
    <source>
        <dbReference type="EMBL" id="AXF54899.1"/>
    </source>
</evidence>
<feature type="repeat" description="TPR" evidence="1">
    <location>
        <begin position="204"/>
        <end position="237"/>
    </location>
</feature>
<name>A0A345BVB8_9BACI</name>
<dbReference type="EMBL" id="CP031092">
    <property type="protein sequence ID" value="AXF54899.1"/>
    <property type="molecule type" value="Genomic_DNA"/>
</dbReference>
<sequence>MQTEMERALDLLEQGDVQSGLQKISQIEKSADDDQRFEIATVYQSLGHPHEVLRIADKLLATYPLEGSLLTLKAEAAIDLDREEEAIDLLESIGSDDDAFLEAQMLLADLYHLQGLEEVAERKLFLALEEAPDEPILLAGIGSYYVEQGSYQSAIPYLKQALQEGFDPRESNLHLLLAESYSNTGAFETAMDYYAQAIEEQKEPRALFGFGFTALQLGDYQTAIEQLEALREADPEYTSLYAPLIEAYEANRQYEAALKTVEAGLEADDYNEHLYAEGGRFHHALGDLEKAESYLRQATALNPGNMDASAKLLETYANQERSNDIKRTIEELREAGEEDPLFSYYEGKAHYIEDEIEEALPFYEHVPAYLETNKEALEEYGHLLLENGRQKEALAVLVEASRQQPENHELAMFVEELQSREQ</sequence>
<dbReference type="InterPro" id="IPR011990">
    <property type="entry name" value="TPR-like_helical_dom_sf"/>
</dbReference>